<organism evidence="2 3">
    <name type="scientific">Lacicoccus qingdaonensis</name>
    <dbReference type="NCBI Taxonomy" id="576118"/>
    <lineage>
        <taxon>Bacteria</taxon>
        <taxon>Bacillati</taxon>
        <taxon>Bacillota</taxon>
        <taxon>Bacilli</taxon>
        <taxon>Bacillales</taxon>
        <taxon>Salinicoccaceae</taxon>
        <taxon>Lacicoccus</taxon>
    </lineage>
</organism>
<feature type="transmembrane region" description="Helical" evidence="1">
    <location>
        <begin position="63"/>
        <end position="85"/>
    </location>
</feature>
<feature type="transmembrane region" description="Helical" evidence="1">
    <location>
        <begin position="105"/>
        <end position="124"/>
    </location>
</feature>
<dbReference type="Proteomes" id="UP000199008">
    <property type="component" value="Unassembled WGS sequence"/>
</dbReference>
<gene>
    <name evidence="2" type="ORF">SAMN05216216_10616</name>
</gene>
<reference evidence="3" key="1">
    <citation type="submission" date="2016-10" db="EMBL/GenBank/DDBJ databases">
        <authorList>
            <person name="Varghese N."/>
            <person name="Submissions S."/>
        </authorList>
    </citation>
    <scope>NUCLEOTIDE SEQUENCE [LARGE SCALE GENOMIC DNA]</scope>
    <source>
        <strain evidence="3">CGMCC 1.8895</strain>
    </source>
</reference>
<keyword evidence="1" id="KW-0812">Transmembrane</keyword>
<protein>
    <submittedName>
        <fullName evidence="2">Uncharacterized protein</fullName>
    </submittedName>
</protein>
<feature type="transmembrane region" description="Helical" evidence="1">
    <location>
        <begin position="20"/>
        <end position="37"/>
    </location>
</feature>
<dbReference type="EMBL" id="FNFY01000006">
    <property type="protein sequence ID" value="SDK63641.1"/>
    <property type="molecule type" value="Genomic_DNA"/>
</dbReference>
<dbReference type="AlphaFoldDB" id="A0A1G9DIE5"/>
<proteinExistence type="predicted"/>
<feature type="transmembrane region" description="Helical" evidence="1">
    <location>
        <begin position="145"/>
        <end position="162"/>
    </location>
</feature>
<evidence type="ECO:0000313" key="3">
    <source>
        <dbReference type="Proteomes" id="UP000199008"/>
    </source>
</evidence>
<keyword evidence="1" id="KW-0472">Membrane</keyword>
<evidence type="ECO:0000256" key="1">
    <source>
        <dbReference type="SAM" id="Phobius"/>
    </source>
</evidence>
<keyword evidence="3" id="KW-1185">Reference proteome</keyword>
<name>A0A1G9DIE5_9BACL</name>
<keyword evidence="1" id="KW-1133">Transmembrane helix</keyword>
<accession>A0A1G9DIE5</accession>
<sequence length="163" mass="17954">MLQVLTAQGGRNMDVIWESIKLIGMVLFGLLVMFMTWSHMQGGGKGWDDNTPGAMIGWPKSRLLNFFAFHLFFLGILVMIHNFFIGGFEVTTTLQQIEGYEGAGLAIIFIVIGATNLLGAKFLLGEVRKGWLQKFDKIAPLLVRIFGAFLILAGLVGLVQSFG</sequence>
<evidence type="ECO:0000313" key="2">
    <source>
        <dbReference type="EMBL" id="SDK63641.1"/>
    </source>
</evidence>